<dbReference type="Gene3D" id="1.20.140.10">
    <property type="entry name" value="Butyryl-CoA Dehydrogenase, subunit A, domain 3"/>
    <property type="match status" value="1"/>
</dbReference>
<dbReference type="SUPFAM" id="SSF47203">
    <property type="entry name" value="Acyl-CoA dehydrogenase C-terminal domain-like"/>
    <property type="match status" value="1"/>
</dbReference>
<dbReference type="InterPro" id="IPR036250">
    <property type="entry name" value="AcylCo_DH-like_C"/>
</dbReference>
<dbReference type="GO" id="GO:0016627">
    <property type="term" value="F:oxidoreductase activity, acting on the CH-CH group of donors"/>
    <property type="evidence" value="ECO:0007669"/>
    <property type="project" value="InterPro"/>
</dbReference>
<protein>
    <recommendedName>
        <fullName evidence="3">Acyl-CoA dehydrogenase/oxidase C-terminal domain-containing protein</fullName>
    </recommendedName>
</protein>
<sequence length="105" mass="11629">MPLQPETHAVARRERSPRPVPRSLNDDQPPRPRPVPHSRLSVDIARDAAQLFGAMGFVQERGAEGATSVVSTIYRDSKIGEIYEGVNEIQKWVIARTVLGRDVTG</sequence>
<evidence type="ECO:0000256" key="2">
    <source>
        <dbReference type="SAM" id="MobiDB-lite"/>
    </source>
</evidence>
<dbReference type="AlphaFoldDB" id="A0A929FZZ5"/>
<gene>
    <name evidence="4" type="ORF">IQ251_01370</name>
</gene>
<organism evidence="4 5">
    <name type="scientific">Saccharopolyspora montiporae</name>
    <dbReference type="NCBI Taxonomy" id="2781240"/>
    <lineage>
        <taxon>Bacteria</taxon>
        <taxon>Bacillati</taxon>
        <taxon>Actinomycetota</taxon>
        <taxon>Actinomycetes</taxon>
        <taxon>Pseudonocardiales</taxon>
        <taxon>Pseudonocardiaceae</taxon>
        <taxon>Saccharopolyspora</taxon>
    </lineage>
</organism>
<evidence type="ECO:0000259" key="3">
    <source>
        <dbReference type="Pfam" id="PF00441"/>
    </source>
</evidence>
<accession>A0A929FZZ5</accession>
<reference evidence="4" key="1">
    <citation type="submission" date="2020-10" db="EMBL/GenBank/DDBJ databases">
        <title>Diversity and distribution of actinomycetes associated with coral in the coast of Hainan.</title>
        <authorList>
            <person name="Li F."/>
        </authorList>
    </citation>
    <scope>NUCLEOTIDE SEQUENCE</scope>
    <source>
        <strain evidence="4">HNM0983</strain>
    </source>
</reference>
<proteinExistence type="predicted"/>
<dbReference type="Pfam" id="PF00441">
    <property type="entry name" value="Acyl-CoA_dh_1"/>
    <property type="match status" value="1"/>
</dbReference>
<comment type="caution">
    <text evidence="4">The sequence shown here is derived from an EMBL/GenBank/DDBJ whole genome shotgun (WGS) entry which is preliminary data.</text>
</comment>
<name>A0A929FZZ5_9PSEU</name>
<keyword evidence="1" id="KW-0285">Flavoprotein</keyword>
<dbReference type="EMBL" id="JADEYC010000002">
    <property type="protein sequence ID" value="MBE9373088.1"/>
    <property type="molecule type" value="Genomic_DNA"/>
</dbReference>
<feature type="domain" description="Acyl-CoA dehydrogenase/oxidase C-terminal" evidence="3">
    <location>
        <begin position="38"/>
        <end position="98"/>
    </location>
</feature>
<evidence type="ECO:0000256" key="1">
    <source>
        <dbReference type="ARBA" id="ARBA00022630"/>
    </source>
</evidence>
<dbReference type="InterPro" id="IPR009075">
    <property type="entry name" value="AcylCo_DH/oxidase_C"/>
</dbReference>
<evidence type="ECO:0000313" key="5">
    <source>
        <dbReference type="Proteomes" id="UP000598360"/>
    </source>
</evidence>
<feature type="region of interest" description="Disordered" evidence="2">
    <location>
        <begin position="1"/>
        <end position="40"/>
    </location>
</feature>
<evidence type="ECO:0000313" key="4">
    <source>
        <dbReference type="EMBL" id="MBE9373088.1"/>
    </source>
</evidence>
<keyword evidence="5" id="KW-1185">Reference proteome</keyword>
<dbReference type="Proteomes" id="UP000598360">
    <property type="component" value="Unassembled WGS sequence"/>
</dbReference>